<proteinExistence type="predicted"/>
<comment type="caution">
    <text evidence="1">The sequence shown here is derived from an EMBL/GenBank/DDBJ whole genome shotgun (WGS) entry which is preliminary data.</text>
</comment>
<dbReference type="AlphaFoldDB" id="A0A016WPR1"/>
<sequence>MPRSFINFSWVSPSPSNIWRIVGYVLLPGLEFMVIFRFSADEVVIVGSTTTLAVYNPDVYCHWTPSIIVPLSSFHSSIFEVLRRPLSSQLCYLRFLVFL</sequence>
<protein>
    <submittedName>
        <fullName evidence="1">Uncharacterized protein</fullName>
    </submittedName>
</protein>
<accession>A0A016WPR1</accession>
<dbReference type="EMBL" id="JARK01000165">
    <property type="protein sequence ID" value="EYC41546.1"/>
    <property type="molecule type" value="Genomic_DNA"/>
</dbReference>
<gene>
    <name evidence="1" type="primary">Acey_s0565.g5</name>
    <name evidence="1" type="ORF">Y032_0565g5</name>
</gene>
<dbReference type="Proteomes" id="UP000024635">
    <property type="component" value="Unassembled WGS sequence"/>
</dbReference>
<keyword evidence="2" id="KW-1185">Reference proteome</keyword>
<evidence type="ECO:0000313" key="2">
    <source>
        <dbReference type="Proteomes" id="UP000024635"/>
    </source>
</evidence>
<reference evidence="2" key="1">
    <citation type="journal article" date="2015" name="Nat. Genet.">
        <title>The genome and transcriptome of the zoonotic hookworm Ancylostoma ceylanicum identify infection-specific gene families.</title>
        <authorList>
            <person name="Schwarz E.M."/>
            <person name="Hu Y."/>
            <person name="Antoshechkin I."/>
            <person name="Miller M.M."/>
            <person name="Sternberg P.W."/>
            <person name="Aroian R.V."/>
        </authorList>
    </citation>
    <scope>NUCLEOTIDE SEQUENCE</scope>
    <source>
        <strain evidence="2">HY135</strain>
    </source>
</reference>
<organism evidence="1 2">
    <name type="scientific">Ancylostoma ceylanicum</name>
    <dbReference type="NCBI Taxonomy" id="53326"/>
    <lineage>
        <taxon>Eukaryota</taxon>
        <taxon>Metazoa</taxon>
        <taxon>Ecdysozoa</taxon>
        <taxon>Nematoda</taxon>
        <taxon>Chromadorea</taxon>
        <taxon>Rhabditida</taxon>
        <taxon>Rhabditina</taxon>
        <taxon>Rhabditomorpha</taxon>
        <taxon>Strongyloidea</taxon>
        <taxon>Ancylostomatidae</taxon>
        <taxon>Ancylostomatinae</taxon>
        <taxon>Ancylostoma</taxon>
    </lineage>
</organism>
<name>A0A016WPR1_9BILA</name>
<evidence type="ECO:0000313" key="1">
    <source>
        <dbReference type="EMBL" id="EYC41546.1"/>
    </source>
</evidence>